<evidence type="ECO:0000259" key="4">
    <source>
        <dbReference type="PROSITE" id="PS50089"/>
    </source>
</evidence>
<feature type="signal peptide" evidence="3">
    <location>
        <begin position="1"/>
        <end position="17"/>
    </location>
</feature>
<dbReference type="AlphaFoldDB" id="A0A0D2JDA7"/>
<dbReference type="Gene3D" id="3.30.40.10">
    <property type="entry name" value="Zinc/RING finger domain, C3HC4 (zinc finger)"/>
    <property type="match status" value="1"/>
</dbReference>
<evidence type="ECO:0000256" key="3">
    <source>
        <dbReference type="SAM" id="SignalP"/>
    </source>
</evidence>
<dbReference type="EMBL" id="ARQD01000004">
    <property type="protein sequence ID" value="KIX84951.1"/>
    <property type="molecule type" value="Genomic_DNA"/>
</dbReference>
<protein>
    <recommendedName>
        <fullName evidence="4">RING-type domain-containing protein</fullName>
    </recommendedName>
</protein>
<sequence>MNKILFLLVLCALPITAMEKDMQHIAGSKLVQILSSDIPLQEKINHIHDTCKNTYVDLSEYDRNGIPIFFHAASENSNEAIKIFTAMSQYCKEILQRQSETGYTIAHYAALYGNIDLMHHILNKYPELYNLEDNDGNTANSLAEQFGLSRASDNQQSQFYVYKPYNTEQNINQNTNVLKDDAQETLDTETFVALLTSDIPHMTKIIELDLKDVSIKTFETLLKNHTIHLLNFADNLGNNIAHYAAYACNNNLYEYIATHYSQLTEQANAQGHTPKTLAQINELPCILHDDKDPLAYDRIGKNKLYYQMLHDTEHKDISATRELLEKYPILADSICDIGANSKPLHFTIQLNNFELFTLLLESYEINLSYLNSQTGNTYAHWVVRFYLSDALDFKFVEYLYAKNRDLFYIPDAKNNTAFAMLPEDKQITLHSLSESLECGICLDKKSRAEMIRINQNACSHTMCHECKKTQFKTAIRDLQNMCEKYGYTTAKLQETLETIGNNRSINCPFCRKPADLTGIELSESEIKLTKLLKNYNPQQ</sequence>
<reference evidence="5 6" key="1">
    <citation type="journal article" date="2013" name="Proc. Natl. Acad. Sci. U.S.A.">
        <title>Candidate phylum TM6 genome recovered from a hospital sink biofilm provides genomic insights into this uncultivated phylum.</title>
        <authorList>
            <person name="McLean J.S."/>
            <person name="Lombardo M.J."/>
            <person name="Badger J.H."/>
            <person name="Edlund A."/>
            <person name="Novotny M."/>
            <person name="Yee-Greenbaum J."/>
            <person name="Vyahhi N."/>
            <person name="Hall A.P."/>
            <person name="Yang Y."/>
            <person name="Dupont C.L."/>
            <person name="Ziegler M.G."/>
            <person name="Chitsaz H."/>
            <person name="Allen A.E."/>
            <person name="Yooseph S."/>
            <person name="Tesler G."/>
            <person name="Pevzner P.A."/>
            <person name="Friedman R.M."/>
            <person name="Nealson K.H."/>
            <person name="Venter J.C."/>
            <person name="Lasken R.S."/>
        </authorList>
    </citation>
    <scope>NUCLEOTIDE SEQUENCE [LARGE SCALE GENOMIC DNA]</scope>
    <source>
        <strain evidence="5 6">TM6SC1</strain>
    </source>
</reference>
<gene>
    <name evidence="5" type="ORF">J120_04405</name>
</gene>
<dbReference type="PROSITE" id="PS50089">
    <property type="entry name" value="ZF_RING_2"/>
    <property type="match status" value="1"/>
</dbReference>
<dbReference type="STRING" id="1306947.J120_04405"/>
<dbReference type="Pfam" id="PF13857">
    <property type="entry name" value="Ank_5"/>
    <property type="match status" value="1"/>
</dbReference>
<feature type="chain" id="PRO_5002244857" description="RING-type domain-containing protein" evidence="3">
    <location>
        <begin position="18"/>
        <end position="539"/>
    </location>
</feature>
<keyword evidence="2" id="KW-0040">ANK repeat</keyword>
<dbReference type="InterPro" id="IPR013083">
    <property type="entry name" value="Znf_RING/FYVE/PHD"/>
</dbReference>
<dbReference type="SUPFAM" id="SSF48403">
    <property type="entry name" value="Ankyrin repeat"/>
    <property type="match status" value="1"/>
</dbReference>
<dbReference type="Gene3D" id="1.25.40.20">
    <property type="entry name" value="Ankyrin repeat-containing domain"/>
    <property type="match status" value="2"/>
</dbReference>
<evidence type="ECO:0000256" key="2">
    <source>
        <dbReference type="ARBA" id="ARBA00023043"/>
    </source>
</evidence>
<proteinExistence type="predicted"/>
<dbReference type="InterPro" id="IPR001841">
    <property type="entry name" value="Znf_RING"/>
</dbReference>
<comment type="caution">
    <text evidence="5">The sequence shown here is derived from an EMBL/GenBank/DDBJ whole genome shotgun (WGS) entry which is preliminary data.</text>
</comment>
<dbReference type="PANTHER" id="PTHR24186:SF46">
    <property type="entry name" value="PROTEIN ACCELERATED CELL DEATH 6-LIKE"/>
    <property type="match status" value="1"/>
</dbReference>
<dbReference type="InterPro" id="IPR036770">
    <property type="entry name" value="Ankyrin_rpt-contain_sf"/>
</dbReference>
<accession>A0A0D2JDA7</accession>
<dbReference type="GO" id="GO:0005886">
    <property type="term" value="C:plasma membrane"/>
    <property type="evidence" value="ECO:0007669"/>
    <property type="project" value="TreeGrafter"/>
</dbReference>
<dbReference type="PANTHER" id="PTHR24186">
    <property type="entry name" value="PROTEIN PHOSPHATASE 1 REGULATORY SUBUNIT"/>
    <property type="match status" value="1"/>
</dbReference>
<keyword evidence="1" id="KW-0677">Repeat</keyword>
<evidence type="ECO:0000313" key="5">
    <source>
        <dbReference type="EMBL" id="KIX84951.1"/>
    </source>
</evidence>
<evidence type="ECO:0000256" key="1">
    <source>
        <dbReference type="ARBA" id="ARBA00022737"/>
    </source>
</evidence>
<name>A0A0D2JDA7_9BACT</name>
<organism evidence="5 6">
    <name type="scientific">candidate division TM6 bacterium JCVI TM6SC1</name>
    <dbReference type="NCBI Taxonomy" id="1306947"/>
    <lineage>
        <taxon>Bacteria</taxon>
        <taxon>Candidatus Babelota</taxon>
        <taxon>Vermiphilus</taxon>
    </lineage>
</organism>
<keyword evidence="3" id="KW-0732">Signal</keyword>
<feature type="domain" description="RING-type" evidence="4">
    <location>
        <begin position="438"/>
        <end position="511"/>
    </location>
</feature>
<dbReference type="InterPro" id="IPR002110">
    <property type="entry name" value="Ankyrin_rpt"/>
</dbReference>
<evidence type="ECO:0000313" key="6">
    <source>
        <dbReference type="Proteomes" id="UP000032214"/>
    </source>
</evidence>
<dbReference type="Proteomes" id="UP000032214">
    <property type="component" value="Unassembled WGS sequence"/>
</dbReference>
<dbReference type="SUPFAM" id="SSF57850">
    <property type="entry name" value="RING/U-box"/>
    <property type="match status" value="1"/>
</dbReference>
<keyword evidence="6" id="KW-1185">Reference proteome</keyword>
<dbReference type="SMART" id="SM00248">
    <property type="entry name" value="ANK"/>
    <property type="match status" value="5"/>
</dbReference>